<feature type="chain" id="PRO_5037964657" description="Right handed beta helix domain-containing protein" evidence="1">
    <location>
        <begin position="18"/>
        <end position="1012"/>
    </location>
</feature>
<dbReference type="AlphaFoldDB" id="A0A918TSC6"/>
<evidence type="ECO:0000313" key="2">
    <source>
        <dbReference type="EMBL" id="GHC57591.1"/>
    </source>
</evidence>
<keyword evidence="3" id="KW-1185">Reference proteome</keyword>
<dbReference type="PANTHER" id="PTHR11319">
    <property type="entry name" value="G PROTEIN-COUPLED RECEPTOR-RELATED"/>
    <property type="match status" value="1"/>
</dbReference>
<dbReference type="Proteomes" id="UP000644507">
    <property type="component" value="Unassembled WGS sequence"/>
</dbReference>
<comment type="caution">
    <text evidence="2">The sequence shown here is derived from an EMBL/GenBank/DDBJ whole genome shotgun (WGS) entry which is preliminary data.</text>
</comment>
<dbReference type="NCBIfam" id="NF041518">
    <property type="entry name" value="choice_anch_Q"/>
    <property type="match status" value="1"/>
</dbReference>
<proteinExistence type="predicted"/>
<organism evidence="2 3">
    <name type="scientific">Roseibacillus persicicus</name>
    <dbReference type="NCBI Taxonomy" id="454148"/>
    <lineage>
        <taxon>Bacteria</taxon>
        <taxon>Pseudomonadati</taxon>
        <taxon>Verrucomicrobiota</taxon>
        <taxon>Verrucomicrobiia</taxon>
        <taxon>Verrucomicrobiales</taxon>
        <taxon>Verrucomicrobiaceae</taxon>
        <taxon>Roseibacillus</taxon>
    </lineage>
</organism>
<reference evidence="2" key="1">
    <citation type="journal article" date="2014" name="Int. J. Syst. Evol. Microbiol.">
        <title>Complete genome sequence of Corynebacterium casei LMG S-19264T (=DSM 44701T), isolated from a smear-ripened cheese.</title>
        <authorList>
            <consortium name="US DOE Joint Genome Institute (JGI-PGF)"/>
            <person name="Walter F."/>
            <person name="Albersmeier A."/>
            <person name="Kalinowski J."/>
            <person name="Ruckert C."/>
        </authorList>
    </citation>
    <scope>NUCLEOTIDE SEQUENCE</scope>
    <source>
        <strain evidence="2">KCTC 12988</strain>
    </source>
</reference>
<dbReference type="RefSeq" id="WP_189570510.1">
    <property type="nucleotide sequence ID" value="NZ_BMXI01000010.1"/>
</dbReference>
<keyword evidence="1" id="KW-0732">Signal</keyword>
<dbReference type="PANTHER" id="PTHR11319:SF35">
    <property type="entry name" value="OUTER MEMBRANE PROTEIN PMPC-RELATED"/>
    <property type="match status" value="1"/>
</dbReference>
<reference evidence="2" key="2">
    <citation type="submission" date="2020-09" db="EMBL/GenBank/DDBJ databases">
        <authorList>
            <person name="Sun Q."/>
            <person name="Kim S."/>
        </authorList>
    </citation>
    <scope>NUCLEOTIDE SEQUENCE</scope>
    <source>
        <strain evidence="2">KCTC 12988</strain>
    </source>
</reference>
<evidence type="ECO:0008006" key="4">
    <source>
        <dbReference type="Google" id="ProtNLM"/>
    </source>
</evidence>
<gene>
    <name evidence="2" type="ORF">GCM10007100_25710</name>
</gene>
<evidence type="ECO:0000313" key="3">
    <source>
        <dbReference type="Proteomes" id="UP000644507"/>
    </source>
</evidence>
<sequence length="1012" mass="106139">MKTLFLALACCSPFLFAAEVTNSNDSGPGSLRATIASAADGETITFASGLANGTITLTSGEIAISDKSLIIDASPSGGRVTISADGNSRLFSLDDSDTEFRSLIFEKGSHAQKGGAIFIDGSAAEFVACQFEKCTAPRGGAVYSFYSSPDFSVCRFVENSATLAGGAHYSESSSPTFTRTDFDENTSATGGAAYHDDSFSVSYQSCEFAQNNATTAGGAIASDRSSVSYQECDFSINFAADGGSLYTNGTLSKVVQCSFRNGSANNKGGAIRVEVGTLNLTASSFQALTANDGGGAISLSSTGGTFQDCFFLSNQANDEGGALLLEESSPRIRNCTFQGNHSFKEGGAFYSNDSAPEFYNSIIWQNASERDPSSPESSWGKNGAATPAFYHCLVENWSASTLMGTGNLEGTSPANAPLFITPLNPQIAPWNVGGDLRLAGNSPLVDAGLDSEALNSGDFFGNPRIVGTVDLGAFEQQGPVYVNAAVGGGTSDGSSWANAYPKLQDALNQSAGGRRLHVAAGTYYPDESGATDSDSRSASFTPKRGHLILGGFPAQGDPPLSARDPQAHRTILSGDIDQNDQDGGDTSGNAYNVIAASQSSSFDHFDGVTIEAGRADGSTGVGRDGGGVYASSTTAQVSFTNCLFQKNHSATFGGAIAMNFASTYLQDCLFLENTASTGGAFFESNSASLVLNCLFQGNSAVTSAGALYSSRSTSRYYNCAFLANRGQFMGALGLATGYGEFTNCSFQGNFTESGSAIHRQSDITRFNNVLAWGNLRGDGPPSTGTLFSDLNSSNTGFSNCLIEYYDGSDLGNATNLDGTDPANDPLFLIPIDAASAPSVAFADLGLKEDSPALDEGDGFYNPFETDILGNPRMVGPIDIGAYEGEITDLARLWFTDDDADGSRYGAELALGTNPEVADPENPRNISIIQRPNGNPEVSFGFNFDSPGGTSWRLYRSTSLDGDFTEIYRFNNPGQTSGVPLDVNIDSHFHLEDLAPPSPKAFYRFEAVYAPQQ</sequence>
<feature type="signal peptide" evidence="1">
    <location>
        <begin position="1"/>
        <end position="17"/>
    </location>
</feature>
<accession>A0A918TSC6</accession>
<protein>
    <recommendedName>
        <fullName evidence="4">Right handed beta helix domain-containing protein</fullName>
    </recommendedName>
</protein>
<name>A0A918TSC6_9BACT</name>
<dbReference type="InterPro" id="IPR059226">
    <property type="entry name" value="Choice_anch_Q_dom"/>
</dbReference>
<dbReference type="SUPFAM" id="SSF51126">
    <property type="entry name" value="Pectin lyase-like"/>
    <property type="match status" value="3"/>
</dbReference>
<evidence type="ECO:0000256" key="1">
    <source>
        <dbReference type="SAM" id="SignalP"/>
    </source>
</evidence>
<dbReference type="InterPro" id="IPR011050">
    <property type="entry name" value="Pectin_lyase_fold/virulence"/>
</dbReference>
<dbReference type="EMBL" id="BMXI01000010">
    <property type="protein sequence ID" value="GHC57591.1"/>
    <property type="molecule type" value="Genomic_DNA"/>
</dbReference>